<proteinExistence type="predicted"/>
<sequence>MRIGVLVAGGRSTRFGPAEKALATVGGQPMLRAVATALAPHVDGLIVNCRREQRASFSAALAGVVPEARFETDPSPDAGPVTGALTALRTTTADHALVVACDQPFLDAGVIASLFEAADERGAVARANGRLEPFGGVYGVESAKEAFETVVSRGGGSMHEAVSFLAPEIVAMKRAGPFLSVDTPDDLAAARRGAPRRTEARARGE</sequence>
<evidence type="ECO:0000313" key="9">
    <source>
        <dbReference type="EMBL" id="GAD51893.1"/>
    </source>
</evidence>
<evidence type="ECO:0000313" key="10">
    <source>
        <dbReference type="Proteomes" id="UP000016986"/>
    </source>
</evidence>
<reference evidence="9 10" key="1">
    <citation type="submission" date="2013-09" db="EMBL/GenBank/DDBJ databases">
        <title>Whole genome sequencing of Halarchaeum acidiphilum strain MH1-52-1.</title>
        <authorList>
            <person name="Shimane Y."/>
            <person name="Minegishi H."/>
            <person name="Nishi S."/>
            <person name="Echigo A."/>
            <person name="Shuto A."/>
            <person name="Konishi M."/>
            <person name="Ito T."/>
            <person name="Ohkuma M."/>
            <person name="Ohta Y."/>
            <person name="Nagano Y."/>
            <person name="Tsubouchi T."/>
            <person name="Mori K."/>
            <person name="Usui K."/>
            <person name="Kamekura M."/>
            <person name="Usami R."/>
            <person name="Takaki Y."/>
            <person name="Hatada Y."/>
        </authorList>
    </citation>
    <scope>NUCLEOTIDE SEQUENCE [LARGE SCALE GENOMIC DNA]</scope>
    <source>
        <strain evidence="9 10">JCM 16109</strain>
    </source>
</reference>
<dbReference type="Gene3D" id="3.90.550.10">
    <property type="entry name" value="Spore Coat Polysaccharide Biosynthesis Protein SpsA, Chain A"/>
    <property type="match status" value="1"/>
</dbReference>
<dbReference type="eggNOG" id="arCOG01872">
    <property type="taxonomic scope" value="Archaea"/>
</dbReference>
<dbReference type="Proteomes" id="UP000016986">
    <property type="component" value="Unassembled WGS sequence"/>
</dbReference>
<evidence type="ECO:0000259" key="8">
    <source>
        <dbReference type="Pfam" id="PF12804"/>
    </source>
</evidence>
<evidence type="ECO:0000256" key="4">
    <source>
        <dbReference type="ARBA" id="ARBA00022741"/>
    </source>
</evidence>
<dbReference type="InterPro" id="IPR029044">
    <property type="entry name" value="Nucleotide-diphossugar_trans"/>
</dbReference>
<dbReference type="InterPro" id="IPR025877">
    <property type="entry name" value="MobA-like_NTP_Trfase"/>
</dbReference>
<keyword evidence="2" id="KW-0808">Transferase</keyword>
<feature type="domain" description="MobA-like NTP transferase" evidence="8">
    <location>
        <begin position="4"/>
        <end position="150"/>
    </location>
</feature>
<dbReference type="RefSeq" id="WP_021779787.1">
    <property type="nucleotide sequence ID" value="NZ_BATA01000010.1"/>
</dbReference>
<dbReference type="AlphaFoldDB" id="U3AAW0"/>
<evidence type="ECO:0000256" key="2">
    <source>
        <dbReference type="ARBA" id="ARBA00022679"/>
    </source>
</evidence>
<dbReference type="InterPro" id="IPR013482">
    <property type="entry name" value="Molybde_CF_guanTrfase"/>
</dbReference>
<keyword evidence="4" id="KW-0547">Nucleotide-binding</keyword>
<evidence type="ECO:0000256" key="7">
    <source>
        <dbReference type="ARBA" id="ARBA00023150"/>
    </source>
</evidence>
<evidence type="ECO:0000256" key="3">
    <source>
        <dbReference type="ARBA" id="ARBA00022723"/>
    </source>
</evidence>
<dbReference type="SUPFAM" id="SSF53448">
    <property type="entry name" value="Nucleotide-diphospho-sugar transferases"/>
    <property type="match status" value="1"/>
</dbReference>
<organism evidence="9 10">
    <name type="scientific">Halarchaeum acidiphilum MH1-52-1</name>
    <dbReference type="NCBI Taxonomy" id="1261545"/>
    <lineage>
        <taxon>Archaea</taxon>
        <taxon>Methanobacteriati</taxon>
        <taxon>Methanobacteriota</taxon>
        <taxon>Stenosarchaea group</taxon>
        <taxon>Halobacteria</taxon>
        <taxon>Halobacteriales</taxon>
        <taxon>Halobacteriaceae</taxon>
    </lineage>
</organism>
<dbReference type="GO" id="GO:0005525">
    <property type="term" value="F:GTP binding"/>
    <property type="evidence" value="ECO:0007669"/>
    <property type="project" value="UniProtKB-KW"/>
</dbReference>
<dbReference type="OrthoDB" id="28434at2157"/>
<keyword evidence="10" id="KW-1185">Reference proteome</keyword>
<dbReference type="Pfam" id="PF12804">
    <property type="entry name" value="NTP_transf_3"/>
    <property type="match status" value="1"/>
</dbReference>
<dbReference type="GO" id="GO:0016779">
    <property type="term" value="F:nucleotidyltransferase activity"/>
    <property type="evidence" value="ECO:0007669"/>
    <property type="project" value="UniProtKB-ARBA"/>
</dbReference>
<dbReference type="GO" id="GO:0046872">
    <property type="term" value="F:metal ion binding"/>
    <property type="evidence" value="ECO:0007669"/>
    <property type="project" value="UniProtKB-KW"/>
</dbReference>
<dbReference type="GO" id="GO:0006777">
    <property type="term" value="P:Mo-molybdopterin cofactor biosynthetic process"/>
    <property type="evidence" value="ECO:0007669"/>
    <property type="project" value="UniProtKB-KW"/>
</dbReference>
<keyword evidence="6" id="KW-0342">GTP-binding</keyword>
<gene>
    <name evidence="9" type="ORF">MBEHAL_0653</name>
</gene>
<name>U3AAW0_9EURY</name>
<evidence type="ECO:0000256" key="6">
    <source>
        <dbReference type="ARBA" id="ARBA00023134"/>
    </source>
</evidence>
<evidence type="ECO:0000256" key="5">
    <source>
        <dbReference type="ARBA" id="ARBA00022842"/>
    </source>
</evidence>
<dbReference type="EMBL" id="BATA01000010">
    <property type="protein sequence ID" value="GAD51893.1"/>
    <property type="molecule type" value="Genomic_DNA"/>
</dbReference>
<keyword evidence="1" id="KW-0963">Cytoplasm</keyword>
<keyword evidence="3" id="KW-0479">Metal-binding</keyword>
<dbReference type="CDD" id="cd02503">
    <property type="entry name" value="MobA"/>
    <property type="match status" value="1"/>
</dbReference>
<dbReference type="PANTHER" id="PTHR19136">
    <property type="entry name" value="MOLYBDENUM COFACTOR GUANYLYLTRANSFERASE"/>
    <property type="match status" value="1"/>
</dbReference>
<comment type="caution">
    <text evidence="9">The sequence shown here is derived from an EMBL/GenBank/DDBJ whole genome shotgun (WGS) entry which is preliminary data.</text>
</comment>
<keyword evidence="5" id="KW-0460">Magnesium</keyword>
<accession>U3AAW0</accession>
<evidence type="ECO:0000256" key="1">
    <source>
        <dbReference type="ARBA" id="ARBA00022490"/>
    </source>
</evidence>
<keyword evidence="7" id="KW-0501">Molybdenum cofactor biosynthesis</keyword>
<protein>
    <recommendedName>
        <fullName evidence="8">MobA-like NTP transferase domain-containing protein</fullName>
    </recommendedName>
</protein>
<dbReference type="PANTHER" id="PTHR19136:SF81">
    <property type="entry name" value="MOLYBDENUM COFACTOR GUANYLYLTRANSFERASE"/>
    <property type="match status" value="1"/>
</dbReference>